<evidence type="ECO:0000256" key="1">
    <source>
        <dbReference type="ARBA" id="ARBA00022723"/>
    </source>
</evidence>
<protein>
    <recommendedName>
        <fullName evidence="5">UBR-type domain-containing protein</fullName>
    </recommendedName>
</protein>
<dbReference type="PANTHER" id="PTHR21725:SF1">
    <property type="entry name" value="E3 UBIQUITIN-PROTEIN LIGASE UBR4"/>
    <property type="match status" value="1"/>
</dbReference>
<dbReference type="Proteomes" id="UP001470230">
    <property type="component" value="Unassembled WGS sequence"/>
</dbReference>
<keyword evidence="3" id="KW-0862">Zinc</keyword>
<comment type="caution">
    <text evidence="6">The sequence shown here is derived from an EMBL/GenBank/DDBJ whole genome shotgun (WGS) entry which is preliminary data.</text>
</comment>
<name>A0ABR2GR93_9EUKA</name>
<evidence type="ECO:0000313" key="7">
    <source>
        <dbReference type="Proteomes" id="UP001470230"/>
    </source>
</evidence>
<accession>A0ABR2GR93</accession>
<evidence type="ECO:0000256" key="2">
    <source>
        <dbReference type="ARBA" id="ARBA00022771"/>
    </source>
</evidence>
<evidence type="ECO:0000259" key="5">
    <source>
        <dbReference type="PROSITE" id="PS51157"/>
    </source>
</evidence>
<keyword evidence="7" id="KW-1185">Reference proteome</keyword>
<dbReference type="EMBL" id="JAPFFF010000065">
    <property type="protein sequence ID" value="KAK8836438.1"/>
    <property type="molecule type" value="Genomic_DNA"/>
</dbReference>
<proteinExistence type="predicted"/>
<organism evidence="6 7">
    <name type="scientific">Tritrichomonas musculus</name>
    <dbReference type="NCBI Taxonomy" id="1915356"/>
    <lineage>
        <taxon>Eukaryota</taxon>
        <taxon>Metamonada</taxon>
        <taxon>Parabasalia</taxon>
        <taxon>Tritrichomonadida</taxon>
        <taxon>Tritrichomonadidae</taxon>
        <taxon>Tritrichomonas</taxon>
    </lineage>
</organism>
<keyword evidence="1" id="KW-0479">Metal-binding</keyword>
<keyword evidence="2" id="KW-0863">Zinc-finger</keyword>
<dbReference type="InterPro" id="IPR003126">
    <property type="entry name" value="Znf_UBR"/>
</dbReference>
<sequence>MNDDSIDLCTFNKTGKQFLIQEWYHCITCYPFDSNKGCCEACKRICHKGHQLEYLGMQQCFCDCGSGDCPIKCKCIISNSQNDLNENDFITTAPPTINTEEVNDSKEPKNETEIKPKVLEKNVETKKETIVNIKPKNNPTLIKKSTNKIPSKKKRFRLYV</sequence>
<evidence type="ECO:0000256" key="3">
    <source>
        <dbReference type="ARBA" id="ARBA00022833"/>
    </source>
</evidence>
<dbReference type="PANTHER" id="PTHR21725">
    <property type="entry name" value="E3 UBIQUITIN-PROTEIN LIGASE UBR4"/>
    <property type="match status" value="1"/>
</dbReference>
<evidence type="ECO:0000313" key="6">
    <source>
        <dbReference type="EMBL" id="KAK8836438.1"/>
    </source>
</evidence>
<dbReference type="InterPro" id="IPR045189">
    <property type="entry name" value="UBR4-like"/>
</dbReference>
<reference evidence="6 7" key="1">
    <citation type="submission" date="2024-04" db="EMBL/GenBank/DDBJ databases">
        <title>Tritrichomonas musculus Genome.</title>
        <authorList>
            <person name="Alves-Ferreira E."/>
            <person name="Grigg M."/>
            <person name="Lorenzi H."/>
            <person name="Galac M."/>
        </authorList>
    </citation>
    <scope>NUCLEOTIDE SEQUENCE [LARGE SCALE GENOMIC DNA]</scope>
    <source>
        <strain evidence="6 7">EAF2021</strain>
    </source>
</reference>
<evidence type="ECO:0000256" key="4">
    <source>
        <dbReference type="PROSITE-ProRule" id="PRU00508"/>
    </source>
</evidence>
<dbReference type="SMART" id="SM00396">
    <property type="entry name" value="ZnF_UBR1"/>
    <property type="match status" value="1"/>
</dbReference>
<feature type="domain" description="UBR-type" evidence="5">
    <location>
        <begin position="7"/>
        <end position="78"/>
    </location>
</feature>
<feature type="zinc finger region" description="UBR-type" evidence="4">
    <location>
        <begin position="7"/>
        <end position="78"/>
    </location>
</feature>
<dbReference type="PROSITE" id="PS51157">
    <property type="entry name" value="ZF_UBR"/>
    <property type="match status" value="1"/>
</dbReference>
<gene>
    <name evidence="6" type="ORF">M9Y10_037695</name>
</gene>